<dbReference type="PROSITE" id="PS51186">
    <property type="entry name" value="GNAT"/>
    <property type="match status" value="1"/>
</dbReference>
<gene>
    <name evidence="4" type="ORF">HX845_27525</name>
</gene>
<evidence type="ECO:0000313" key="5">
    <source>
        <dbReference type="Proteomes" id="UP000517547"/>
    </source>
</evidence>
<dbReference type="SUPFAM" id="SSF55729">
    <property type="entry name" value="Acyl-CoA N-acyltransferases (Nat)"/>
    <property type="match status" value="1"/>
</dbReference>
<dbReference type="InterPro" id="IPR050832">
    <property type="entry name" value="Bact_Acetyltransf"/>
</dbReference>
<proteinExistence type="predicted"/>
<dbReference type="CDD" id="cd04301">
    <property type="entry name" value="NAT_SF"/>
    <property type="match status" value="1"/>
</dbReference>
<protein>
    <submittedName>
        <fullName evidence="4">GNAT family N-acetyltransferase</fullName>
    </submittedName>
</protein>
<dbReference type="PANTHER" id="PTHR43877">
    <property type="entry name" value="AMINOALKYLPHOSPHONATE N-ACETYLTRANSFERASE-RELATED-RELATED"/>
    <property type="match status" value="1"/>
</dbReference>
<dbReference type="Gene3D" id="3.40.630.30">
    <property type="match status" value="1"/>
</dbReference>
<sequence>MQTRLACYHELSALQREQLDGLQVHPEQLPFCGDIQCALYFLPRDPHAGVKGLVLLEGETPVGFLLLKRHPLVPHWAGSGSVTLHAVQVDKRAQGRGVGAALMQALPDTARRLWPEALELVLSVGNDNPHAMGFYLRQGWVDTGEAYQGERRLALRL</sequence>
<dbReference type="AlphaFoldDB" id="A0A7Y7Y4I4"/>
<dbReference type="InterPro" id="IPR016181">
    <property type="entry name" value="Acyl_CoA_acyltransferase"/>
</dbReference>
<dbReference type="Pfam" id="PF00583">
    <property type="entry name" value="Acetyltransf_1"/>
    <property type="match status" value="1"/>
</dbReference>
<dbReference type="InterPro" id="IPR000182">
    <property type="entry name" value="GNAT_dom"/>
</dbReference>
<keyword evidence="2" id="KW-0012">Acyltransferase</keyword>
<comment type="caution">
    <text evidence="4">The sequence shown here is derived from an EMBL/GenBank/DDBJ whole genome shotgun (WGS) entry which is preliminary data.</text>
</comment>
<keyword evidence="1 4" id="KW-0808">Transferase</keyword>
<dbReference type="GO" id="GO:0016747">
    <property type="term" value="F:acyltransferase activity, transferring groups other than amino-acyl groups"/>
    <property type="evidence" value="ECO:0007669"/>
    <property type="project" value="InterPro"/>
</dbReference>
<feature type="domain" description="N-acetyltransferase" evidence="3">
    <location>
        <begin position="9"/>
        <end position="157"/>
    </location>
</feature>
<evidence type="ECO:0000259" key="3">
    <source>
        <dbReference type="PROSITE" id="PS51186"/>
    </source>
</evidence>
<name>A0A7Y7Y4I4_9PSED</name>
<evidence type="ECO:0000256" key="2">
    <source>
        <dbReference type="ARBA" id="ARBA00023315"/>
    </source>
</evidence>
<accession>A0A7Y7Y4I4</accession>
<organism evidence="4 5">
    <name type="scientific">Pseudomonas gingeri</name>
    <dbReference type="NCBI Taxonomy" id="117681"/>
    <lineage>
        <taxon>Bacteria</taxon>
        <taxon>Pseudomonadati</taxon>
        <taxon>Pseudomonadota</taxon>
        <taxon>Gammaproteobacteria</taxon>
        <taxon>Pseudomonadales</taxon>
        <taxon>Pseudomonadaceae</taxon>
        <taxon>Pseudomonas</taxon>
    </lineage>
</organism>
<dbReference type="Proteomes" id="UP000517547">
    <property type="component" value="Unassembled WGS sequence"/>
</dbReference>
<evidence type="ECO:0000256" key="1">
    <source>
        <dbReference type="ARBA" id="ARBA00022679"/>
    </source>
</evidence>
<reference evidence="4 5" key="1">
    <citation type="submission" date="2020-04" db="EMBL/GenBank/DDBJ databases">
        <title>Molecular characterization of pseudomonads from Agaricus bisporus reveal novel blotch 2 pathogens in Western Europe.</title>
        <authorList>
            <person name="Taparia T."/>
            <person name="Krijger M."/>
            <person name="Haynes E."/>
            <person name="Elpinstone J.G."/>
            <person name="Noble R."/>
            <person name="Van Der Wolf J."/>
        </authorList>
    </citation>
    <scope>NUCLEOTIDE SEQUENCE [LARGE SCALE GENOMIC DNA]</scope>
    <source>
        <strain evidence="4 5">IPO3738</strain>
    </source>
</reference>
<dbReference type="EMBL" id="JACAQE010000009">
    <property type="protein sequence ID" value="NWC17436.1"/>
    <property type="molecule type" value="Genomic_DNA"/>
</dbReference>
<dbReference type="RefSeq" id="WP_017126181.1">
    <property type="nucleotide sequence ID" value="NZ_JACAPC010000009.1"/>
</dbReference>
<evidence type="ECO:0000313" key="4">
    <source>
        <dbReference type="EMBL" id="NWC17436.1"/>
    </source>
</evidence>